<accession>A0ABM4C118</accession>
<evidence type="ECO:0000256" key="7">
    <source>
        <dbReference type="ARBA" id="ARBA00022786"/>
    </source>
</evidence>
<protein>
    <submittedName>
        <fullName evidence="11">Ubiquitin conjugation factor E4 B isoform X2</fullName>
    </submittedName>
</protein>
<dbReference type="PANTHER" id="PTHR13931">
    <property type="entry name" value="UBIQUITINATION FACTOR E4"/>
    <property type="match status" value="1"/>
</dbReference>
<organism evidence="10 11">
    <name type="scientific">Hydra vulgaris</name>
    <name type="common">Hydra</name>
    <name type="synonym">Hydra attenuata</name>
    <dbReference type="NCBI Taxonomy" id="6087"/>
    <lineage>
        <taxon>Eukaryota</taxon>
        <taxon>Metazoa</taxon>
        <taxon>Cnidaria</taxon>
        <taxon>Hydrozoa</taxon>
        <taxon>Hydroidolina</taxon>
        <taxon>Anthoathecata</taxon>
        <taxon>Aplanulata</taxon>
        <taxon>Hydridae</taxon>
        <taxon>Hydra</taxon>
    </lineage>
</organism>
<evidence type="ECO:0000313" key="10">
    <source>
        <dbReference type="Proteomes" id="UP001652625"/>
    </source>
</evidence>
<dbReference type="InterPro" id="IPR019474">
    <property type="entry name" value="Ub_conjug_fac_E4_core"/>
</dbReference>
<dbReference type="GeneID" id="100206462"/>
<dbReference type="PANTHER" id="PTHR13931:SF2">
    <property type="entry name" value="UBIQUITIN CONJUGATION FACTOR E4 B"/>
    <property type="match status" value="1"/>
</dbReference>
<dbReference type="InterPro" id="IPR045132">
    <property type="entry name" value="UBE4"/>
</dbReference>
<keyword evidence="7" id="KW-0833">Ubl conjugation pathway</keyword>
<dbReference type="Pfam" id="PF04564">
    <property type="entry name" value="U-box"/>
    <property type="match status" value="1"/>
</dbReference>
<evidence type="ECO:0000256" key="3">
    <source>
        <dbReference type="ARBA" id="ARBA00004906"/>
    </source>
</evidence>
<dbReference type="Gene3D" id="3.30.40.10">
    <property type="entry name" value="Zinc/RING finger domain, C3HC4 (zinc finger)"/>
    <property type="match status" value="1"/>
</dbReference>
<dbReference type="Pfam" id="PF10408">
    <property type="entry name" value="Ufd2P_core"/>
    <property type="match status" value="1"/>
</dbReference>
<keyword evidence="8" id="KW-0539">Nucleus</keyword>
<evidence type="ECO:0000256" key="6">
    <source>
        <dbReference type="ARBA" id="ARBA00022679"/>
    </source>
</evidence>
<dbReference type="InterPro" id="IPR013083">
    <property type="entry name" value="Znf_RING/FYVE/PHD"/>
</dbReference>
<dbReference type="PROSITE" id="PS51698">
    <property type="entry name" value="U_BOX"/>
    <property type="match status" value="1"/>
</dbReference>
<dbReference type="Proteomes" id="UP001652625">
    <property type="component" value="Chromosome 06"/>
</dbReference>
<keyword evidence="10" id="KW-1185">Reference proteome</keyword>
<keyword evidence="6" id="KW-0808">Transferase</keyword>
<evidence type="ECO:0000256" key="1">
    <source>
        <dbReference type="ARBA" id="ARBA00004123"/>
    </source>
</evidence>
<comment type="similarity">
    <text evidence="4">Belongs to the ubiquitin conjugation factor E4 family.</text>
</comment>
<dbReference type="CDD" id="cd16658">
    <property type="entry name" value="RING-Ubox_UBE4B"/>
    <property type="match status" value="1"/>
</dbReference>
<dbReference type="RefSeq" id="XP_065655215.1">
    <property type="nucleotide sequence ID" value="XM_065799143.1"/>
</dbReference>
<comment type="pathway">
    <text evidence="3">Protein modification; protein ubiquitination.</text>
</comment>
<evidence type="ECO:0000256" key="5">
    <source>
        <dbReference type="ARBA" id="ARBA00022490"/>
    </source>
</evidence>
<gene>
    <name evidence="11" type="primary">LOC100206462</name>
</gene>
<keyword evidence="5" id="KW-0963">Cytoplasm</keyword>
<name>A0ABM4C118_HYDVU</name>
<feature type="domain" description="U-box" evidence="9">
    <location>
        <begin position="1244"/>
        <end position="1317"/>
    </location>
</feature>
<evidence type="ECO:0000256" key="4">
    <source>
        <dbReference type="ARBA" id="ARBA00007434"/>
    </source>
</evidence>
<proteinExistence type="inferred from homology"/>
<dbReference type="SUPFAM" id="SSF57850">
    <property type="entry name" value="RING/U-box"/>
    <property type="match status" value="1"/>
</dbReference>
<evidence type="ECO:0000313" key="11">
    <source>
        <dbReference type="RefSeq" id="XP_065655215.1"/>
    </source>
</evidence>
<evidence type="ECO:0000256" key="8">
    <source>
        <dbReference type="ARBA" id="ARBA00023242"/>
    </source>
</evidence>
<evidence type="ECO:0000259" key="9">
    <source>
        <dbReference type="PROSITE" id="PS51698"/>
    </source>
</evidence>
<dbReference type="SMART" id="SM00504">
    <property type="entry name" value="Ubox"/>
    <property type="match status" value="1"/>
</dbReference>
<evidence type="ECO:0000256" key="2">
    <source>
        <dbReference type="ARBA" id="ARBA00004496"/>
    </source>
</evidence>
<dbReference type="InterPro" id="IPR003613">
    <property type="entry name" value="Ubox_domain"/>
</dbReference>
<reference evidence="11" key="1">
    <citation type="submission" date="2025-08" db="UniProtKB">
        <authorList>
            <consortium name="RefSeq"/>
        </authorList>
    </citation>
    <scope>IDENTIFICATION</scope>
</reference>
<sequence>MVDLAESIPSSAPRPSCKPKLFELNNKLIVSPEKNIHVIKEAFKNQPVIKSNVFCKENPSNDFNEPCLLTSPALNSTNLLIQQLELAQNAIFDSQEALEKIHNTNMLPQRSLNHLDYDLSDRRYGPLPAISSEVKTMFPRTQPKFKKLKNPPLVEDLKFLAEHDTEYGKNDYRVEFECITVDTIADDTIIRQRRLARLGAGNASQATPQRDPSRNVTLSFLSGHNTESPASNVIYSAGNTPQCIPSSSNQLLGVIPLNLSSPTTSYLESISPASNAALYGSQPMDIDDKSIIQSVEKNNKRPCIKSTPPRDGKLFRVSPKEAEVVSELNNTSTLLTCLEEIFHVNFRASDKNQYTFIEEVSNQIYDGNQVKSTVNFKDIIQQVLMNKLLSSLQFYSHESSTPQVFQNTDVFIGSQVDKTSKELSKAGHHDTHELPFDYTMLEWRVAALQYLCDCYERAKASQGSKNFNQQWKEILLNINDICINYAVLISQGKLSDKIVNNASCVVTHFLLDEKYYFPAEFLSSFVSTLWLSGNFQQIFEPVLKSMLEKISSCSLSNESFKYPLMALSTLCDIKVANGIRPLCSLMTSLHNWLPPPISMASGREIQMLSFLGPFLQLSVFFDDDPKVAKKYFPVGKQSSDNMLLTRSTLRTHLQLVRSEMFKVVHSLLVTSELRGHCLDYFAAVLSRNSKKNQLQVNEKLLASDGFMLNVLSILQHLSVKIKLDKVDLYYLHHPQCRLNTSQFSPIKAKKEEINALKEKLKKLNNWVEPKFPTECFFLTYHCHHISVIPATRKYIQRMREIRDMNKLISELELRENDWKLAPSAARNRLLLKKWKAKIQVLTTQDACAVTGLVDENLMRRCLRFYSNAAEWLLSLILQGRSELSSDFPQNVPIEFGALPDYYIEDMIECLLFIDFHMPQILDDAYVDNFVPLLVILMCNYNYIANPYLVAKLVEFLFAIDPSLQPRAFNLYQKITSNPIGEVFLIPSLLKFYIDVESTGSSSEFYDKFGIRFHISVILKGLWKKPMHKLAIVKESSTDNFTRFINMLINDTTYLLDESIDTLRNIRDIEDAMANTKEWEQLSSEVRQTKQRQLATDERQCKSYLTLATETVDMLHYLTAEIKQPFLQQELGVRLSVMLNYNVKQLTGDKYKNLKVRNPEKYGFEPKKLLDQIVDIYLHLDSDEFAQAVAADERSYRKELFDDCITLLQRTVLKSQTQLEQLRCFADRVERIIIENYKNAIDLDDAPDEFKDPLIDTVMFDPVILPSGTIMDRSVILRHLLNSNTDPFNRQKLTEDMLKPASELKEKIQAWIELKKSKKT</sequence>
<comment type="subcellular location">
    <subcellularLocation>
        <location evidence="2">Cytoplasm</location>
    </subcellularLocation>
    <subcellularLocation>
        <location evidence="1">Nucleus</location>
    </subcellularLocation>
</comment>